<organism evidence="1 2">
    <name type="scientific">Paraflavisolibacter caeni</name>
    <dbReference type="NCBI Taxonomy" id="2982496"/>
    <lineage>
        <taxon>Bacteria</taxon>
        <taxon>Pseudomonadati</taxon>
        <taxon>Bacteroidota</taxon>
        <taxon>Chitinophagia</taxon>
        <taxon>Chitinophagales</taxon>
        <taxon>Chitinophagaceae</taxon>
        <taxon>Paraflavisolibacter</taxon>
    </lineage>
</organism>
<reference evidence="1" key="2">
    <citation type="submission" date="2023-04" db="EMBL/GenBank/DDBJ databases">
        <title>Paracnuella aquatica gen. nov., sp. nov., a member of the family Chitinophagaceae isolated from a hot spring.</title>
        <authorList>
            <person name="Wang C."/>
        </authorList>
    </citation>
    <scope>NUCLEOTIDE SEQUENCE</scope>
    <source>
        <strain evidence="1">LB-8</strain>
    </source>
</reference>
<dbReference type="EMBL" id="JAOTIF010000009">
    <property type="protein sequence ID" value="MCU7550127.1"/>
    <property type="molecule type" value="Genomic_DNA"/>
</dbReference>
<dbReference type="RefSeq" id="WP_279297567.1">
    <property type="nucleotide sequence ID" value="NZ_JAOTIF010000009.1"/>
</dbReference>
<sequence length="223" mass="26020">MVNAWDKILVDDFEDGYRMADATYSQSLKHYDLRARAISSFLLRNYETALSDFLRLKQDEQASNMPSDGTYLDIGLCYYAIGDIMSAIEHFVFPVANRKLIKYTSDITVPASILFYVGLRTQRQDLQKVATKELKRFMQVVPQFILGRAAEDDLDKLYKEQTHPVLQNRKQCKTEFYKAVKALQTSDSDKYQEHLKRCVALKGNYLEFEYYMARVELDKLNSR</sequence>
<protein>
    <recommendedName>
        <fullName evidence="3">Tetratricopeptide repeat protein</fullName>
    </recommendedName>
</protein>
<reference evidence="1" key="1">
    <citation type="submission" date="2022-09" db="EMBL/GenBank/DDBJ databases">
        <authorList>
            <person name="Yuan C."/>
            <person name="Ke Z."/>
        </authorList>
    </citation>
    <scope>NUCLEOTIDE SEQUENCE</scope>
    <source>
        <strain evidence="1">LB-8</strain>
    </source>
</reference>
<dbReference type="SUPFAM" id="SSF48452">
    <property type="entry name" value="TPR-like"/>
    <property type="match status" value="1"/>
</dbReference>
<evidence type="ECO:0008006" key="3">
    <source>
        <dbReference type="Google" id="ProtNLM"/>
    </source>
</evidence>
<dbReference type="InterPro" id="IPR011990">
    <property type="entry name" value="TPR-like_helical_dom_sf"/>
</dbReference>
<comment type="caution">
    <text evidence="1">The sequence shown here is derived from an EMBL/GenBank/DDBJ whole genome shotgun (WGS) entry which is preliminary data.</text>
</comment>
<dbReference type="Proteomes" id="UP001155483">
    <property type="component" value="Unassembled WGS sequence"/>
</dbReference>
<accession>A0A9X2XX29</accession>
<proteinExistence type="predicted"/>
<evidence type="ECO:0000313" key="1">
    <source>
        <dbReference type="EMBL" id="MCU7550127.1"/>
    </source>
</evidence>
<name>A0A9X2XX29_9BACT</name>
<dbReference type="Gene3D" id="1.25.40.10">
    <property type="entry name" value="Tetratricopeptide repeat domain"/>
    <property type="match status" value="1"/>
</dbReference>
<dbReference type="AlphaFoldDB" id="A0A9X2XX29"/>
<evidence type="ECO:0000313" key="2">
    <source>
        <dbReference type="Proteomes" id="UP001155483"/>
    </source>
</evidence>
<gene>
    <name evidence="1" type="ORF">OCK74_13470</name>
</gene>
<keyword evidence="2" id="KW-1185">Reference proteome</keyword>